<reference evidence="3 4" key="1">
    <citation type="submission" date="2016-10" db="EMBL/GenBank/DDBJ databases">
        <authorList>
            <person name="de Groot N.N."/>
        </authorList>
    </citation>
    <scope>NUCLEOTIDE SEQUENCE [LARGE SCALE GENOMIC DNA]</scope>
    <source>
        <strain evidence="3 4">CGMCC 1.6133</strain>
    </source>
</reference>
<dbReference type="GO" id="GO:0016407">
    <property type="term" value="F:acetyltransferase activity"/>
    <property type="evidence" value="ECO:0007669"/>
    <property type="project" value="InterPro"/>
</dbReference>
<dbReference type="Pfam" id="PF00797">
    <property type="entry name" value="Acetyltransf_2"/>
    <property type="match status" value="1"/>
</dbReference>
<dbReference type="InterPro" id="IPR001447">
    <property type="entry name" value="Arylamine_N-AcTrfase"/>
</dbReference>
<dbReference type="PANTHER" id="PTHR11786:SF0">
    <property type="entry name" value="ARYLAMINE N-ACETYLTRANSFERASE 4-RELATED"/>
    <property type="match status" value="1"/>
</dbReference>
<evidence type="ECO:0000313" key="3">
    <source>
        <dbReference type="EMBL" id="SDJ12491.1"/>
    </source>
</evidence>
<evidence type="ECO:0000256" key="1">
    <source>
        <dbReference type="ARBA" id="ARBA00006547"/>
    </source>
</evidence>
<dbReference type="Gene3D" id="2.40.128.150">
    <property type="entry name" value="Cysteine proteinases"/>
    <property type="match status" value="1"/>
</dbReference>
<name>A0A1G8R691_9GAMM</name>
<dbReference type="AlphaFoldDB" id="A0A1G8R691"/>
<dbReference type="Gene3D" id="3.30.2140.10">
    <property type="entry name" value="Arylamine N-acetyltransferase"/>
    <property type="match status" value="1"/>
</dbReference>
<comment type="similarity">
    <text evidence="1 2">Belongs to the arylamine N-acetyltransferase family.</text>
</comment>
<keyword evidence="4" id="KW-1185">Reference proteome</keyword>
<dbReference type="Proteomes" id="UP000198525">
    <property type="component" value="Unassembled WGS sequence"/>
</dbReference>
<organism evidence="3 4">
    <name type="scientific">Billgrantia gudaonensis</name>
    <dbReference type="NCBI Taxonomy" id="376427"/>
    <lineage>
        <taxon>Bacteria</taxon>
        <taxon>Pseudomonadati</taxon>
        <taxon>Pseudomonadota</taxon>
        <taxon>Gammaproteobacteria</taxon>
        <taxon>Oceanospirillales</taxon>
        <taxon>Halomonadaceae</taxon>
        <taxon>Billgrantia</taxon>
    </lineage>
</organism>
<accession>A0A1G8R691</accession>
<evidence type="ECO:0000256" key="2">
    <source>
        <dbReference type="RuleBase" id="RU003452"/>
    </source>
</evidence>
<dbReference type="SUPFAM" id="SSF54001">
    <property type="entry name" value="Cysteine proteinases"/>
    <property type="match status" value="1"/>
</dbReference>
<gene>
    <name evidence="3" type="ORF">SAMN04487954_103113</name>
</gene>
<dbReference type="STRING" id="376427.SAMN04487954_103113"/>
<protein>
    <submittedName>
        <fullName evidence="3">N-hydroxyarylamine O-acetyltransferase</fullName>
    </submittedName>
</protein>
<dbReference type="PANTHER" id="PTHR11786">
    <property type="entry name" value="N-HYDROXYARYLAMINE O-ACETYLTRANSFERASE"/>
    <property type="match status" value="1"/>
</dbReference>
<sequence length="316" mass="35487">MRFSALFSNAAAPLGKGVFVMQASGTLLHESATWEASPLDLEAYLARLDYRGSLTPSLETLRALQRAHLEAIPFENLEIAIGGEIRLDLASLQDKLVRRRRGGYCHEQNLLFGTVLDRLGFRVVPRGARMLVGEEARRITAMNHTMLAVTVEGRDWLVDVGVGNVGPREPVPVGENVEVRHGRWEYRLERSPVGLWLLRHRRHDGWFNIYQFGDASYYRADAETHNYHVSHHPDSPFVRRIVAQHNGAEERLGLADLELTVERPGAEPERRELRAAELPGVLRERFGLALDPEQEARLLSRAESLAASVAGERLGT</sequence>
<dbReference type="EMBL" id="FNES01000003">
    <property type="protein sequence ID" value="SDJ12491.1"/>
    <property type="molecule type" value="Genomic_DNA"/>
</dbReference>
<evidence type="ECO:0000313" key="4">
    <source>
        <dbReference type="Proteomes" id="UP000198525"/>
    </source>
</evidence>
<proteinExistence type="inferred from homology"/>
<dbReference type="PRINTS" id="PR01543">
    <property type="entry name" value="ANATRNSFRASE"/>
</dbReference>
<dbReference type="InterPro" id="IPR038765">
    <property type="entry name" value="Papain-like_cys_pep_sf"/>
</dbReference>
<keyword evidence="3" id="KW-0808">Transferase</keyword>